<comment type="caution">
    <text evidence="2">The sequence shown here is derived from an EMBL/GenBank/DDBJ whole genome shotgun (WGS) entry which is preliminary data.</text>
</comment>
<evidence type="ECO:0000256" key="1">
    <source>
        <dbReference type="SAM" id="MobiDB-lite"/>
    </source>
</evidence>
<gene>
    <name evidence="2" type="ORF">EII34_03985</name>
</gene>
<dbReference type="AlphaFoldDB" id="A0A3P1TAF8"/>
<dbReference type="EMBL" id="RQZG01000003">
    <property type="protein sequence ID" value="RRD06288.1"/>
    <property type="molecule type" value="Genomic_DNA"/>
</dbReference>
<protein>
    <submittedName>
        <fullName evidence="2">Uncharacterized protein</fullName>
    </submittedName>
</protein>
<sequence length="114" mass="13643">MTKRQAPAEKKALDRRRRIDSWGENQKSSRRNIPLRRRRLEKAHRRRVSAELRLGVDAEPGAIRREAMHKWAGETLADAIDRKLRRRSRDAAEPRRSVSTRLRRAARRRHRSRH</sequence>
<accession>A0A3P1TAF8</accession>
<feature type="region of interest" description="Disordered" evidence="1">
    <location>
        <begin position="1"/>
        <end position="47"/>
    </location>
</feature>
<name>A0A3P1TAF8_9ACTN</name>
<dbReference type="RefSeq" id="WP_124843161.1">
    <property type="nucleotide sequence ID" value="NZ_RQZG01000003.1"/>
</dbReference>
<evidence type="ECO:0000313" key="2">
    <source>
        <dbReference type="EMBL" id="RRD06288.1"/>
    </source>
</evidence>
<reference evidence="2 3" key="1">
    <citation type="submission" date="2018-11" db="EMBL/GenBank/DDBJ databases">
        <title>Genomes From Bacteria Associated with the Canine Oral Cavity: a Test Case for Automated Genome-Based Taxonomic Assignment.</title>
        <authorList>
            <person name="Coil D.A."/>
            <person name="Jospin G."/>
            <person name="Darling A.E."/>
            <person name="Wallis C."/>
            <person name="Davis I.J."/>
            <person name="Harris S."/>
            <person name="Eisen J.A."/>
            <person name="Holcombe L.J."/>
            <person name="O'Flynn C."/>
        </authorList>
    </citation>
    <scope>NUCLEOTIDE SEQUENCE [LARGE SCALE GENOMIC DNA]</scope>
    <source>
        <strain evidence="2 3">OH887_COT-365</strain>
    </source>
</reference>
<dbReference type="Proteomes" id="UP000280819">
    <property type="component" value="Unassembled WGS sequence"/>
</dbReference>
<feature type="compositionally biased region" description="Basic and acidic residues" evidence="1">
    <location>
        <begin position="1"/>
        <end position="21"/>
    </location>
</feature>
<dbReference type="OrthoDB" id="8705804at2"/>
<evidence type="ECO:0000313" key="3">
    <source>
        <dbReference type="Proteomes" id="UP000280819"/>
    </source>
</evidence>
<proteinExistence type="predicted"/>
<organism evidence="2 3">
    <name type="scientific">Arachnia propionica</name>
    <dbReference type="NCBI Taxonomy" id="1750"/>
    <lineage>
        <taxon>Bacteria</taxon>
        <taxon>Bacillati</taxon>
        <taxon>Actinomycetota</taxon>
        <taxon>Actinomycetes</taxon>
        <taxon>Propionibacteriales</taxon>
        <taxon>Propionibacteriaceae</taxon>
        <taxon>Arachnia</taxon>
    </lineage>
</organism>
<feature type="compositionally biased region" description="Basic residues" evidence="1">
    <location>
        <begin position="101"/>
        <end position="114"/>
    </location>
</feature>
<feature type="compositionally biased region" description="Basic residues" evidence="1">
    <location>
        <begin position="28"/>
        <end position="47"/>
    </location>
</feature>
<feature type="region of interest" description="Disordered" evidence="1">
    <location>
        <begin position="74"/>
        <end position="114"/>
    </location>
</feature>